<organism evidence="2 3">
    <name type="scientific">Fluviispira multicolorata</name>
    <dbReference type="NCBI Taxonomy" id="2654512"/>
    <lineage>
        <taxon>Bacteria</taxon>
        <taxon>Pseudomonadati</taxon>
        <taxon>Bdellovibrionota</taxon>
        <taxon>Oligoflexia</taxon>
        <taxon>Silvanigrellales</taxon>
        <taxon>Silvanigrellaceae</taxon>
        <taxon>Fluviispira</taxon>
    </lineage>
</organism>
<accession>A0A833JBY7</accession>
<feature type="transmembrane region" description="Helical" evidence="1">
    <location>
        <begin position="6"/>
        <end position="31"/>
    </location>
</feature>
<evidence type="ECO:0008006" key="4">
    <source>
        <dbReference type="Google" id="ProtNLM"/>
    </source>
</evidence>
<gene>
    <name evidence="2" type="ORF">GCL57_09825</name>
</gene>
<proteinExistence type="predicted"/>
<keyword evidence="1" id="KW-0472">Membrane</keyword>
<sequence length="111" mass="12783">MFLDNNLYIIYAIIIMSVVTYLTRIIPFAFFQYLNNPILRQTGKQLPVCLMAILTLYSIDSLKDFDNHYFINGWIACLVTIGLYLGLKSILTSMVIGTIVYYLLLNKIIAF</sequence>
<keyword evidence="1" id="KW-1133">Transmembrane helix</keyword>
<keyword evidence="1" id="KW-0812">Transmembrane</keyword>
<evidence type="ECO:0000313" key="2">
    <source>
        <dbReference type="EMBL" id="KAB8029828.1"/>
    </source>
</evidence>
<dbReference type="AlphaFoldDB" id="A0A833JBY7"/>
<dbReference type="EMBL" id="WFLN01000007">
    <property type="protein sequence ID" value="KAB8029828.1"/>
    <property type="molecule type" value="Genomic_DNA"/>
</dbReference>
<feature type="transmembrane region" description="Helical" evidence="1">
    <location>
        <begin position="71"/>
        <end position="104"/>
    </location>
</feature>
<name>A0A833JBY7_9BACT</name>
<keyword evidence="3" id="KW-1185">Reference proteome</keyword>
<evidence type="ECO:0000256" key="1">
    <source>
        <dbReference type="SAM" id="Phobius"/>
    </source>
</evidence>
<dbReference type="Proteomes" id="UP000442694">
    <property type="component" value="Unassembled WGS sequence"/>
</dbReference>
<dbReference type="InterPro" id="IPR008407">
    <property type="entry name" value="Brnchd-chn_aa_trnsp_AzlD"/>
</dbReference>
<dbReference type="Pfam" id="PF05437">
    <property type="entry name" value="AzlD"/>
    <property type="match status" value="1"/>
</dbReference>
<protein>
    <recommendedName>
        <fullName evidence="4">Branched-chain amino acid transport protein AzlD</fullName>
    </recommendedName>
</protein>
<comment type="caution">
    <text evidence="2">The sequence shown here is derived from an EMBL/GenBank/DDBJ whole genome shotgun (WGS) entry which is preliminary data.</text>
</comment>
<evidence type="ECO:0000313" key="3">
    <source>
        <dbReference type="Proteomes" id="UP000442694"/>
    </source>
</evidence>
<dbReference type="RefSeq" id="WP_152213171.1">
    <property type="nucleotide sequence ID" value="NZ_WFLN01000007.1"/>
</dbReference>
<reference evidence="2 3" key="1">
    <citation type="submission" date="2019-10" db="EMBL/GenBank/DDBJ databases">
        <title>New genus of Silvanigrellaceae.</title>
        <authorList>
            <person name="Pitt A."/>
            <person name="Hahn M.W."/>
        </authorList>
    </citation>
    <scope>NUCLEOTIDE SEQUENCE [LARGE SCALE GENOMIC DNA]</scope>
    <source>
        <strain evidence="2 3">33A1-SZDP</strain>
    </source>
</reference>